<organism evidence="7 8">
    <name type="scientific">Blastopirellula marina</name>
    <dbReference type="NCBI Taxonomy" id="124"/>
    <lineage>
        <taxon>Bacteria</taxon>
        <taxon>Pseudomonadati</taxon>
        <taxon>Planctomycetota</taxon>
        <taxon>Planctomycetia</taxon>
        <taxon>Pirellulales</taxon>
        <taxon>Pirellulaceae</taxon>
        <taxon>Blastopirellula</taxon>
    </lineage>
</organism>
<keyword evidence="5 6" id="KW-0472">Membrane</keyword>
<dbReference type="EMBL" id="PUIA01000040">
    <property type="protein sequence ID" value="PQO30045.1"/>
    <property type="molecule type" value="Genomic_DNA"/>
</dbReference>
<feature type="transmembrane region" description="Helical" evidence="6">
    <location>
        <begin position="92"/>
        <end position="112"/>
    </location>
</feature>
<accession>A0A2S8FD14</accession>
<dbReference type="Proteomes" id="UP000240009">
    <property type="component" value="Unassembled WGS sequence"/>
</dbReference>
<name>A0A2S8FD14_9BACT</name>
<reference evidence="7 8" key="1">
    <citation type="submission" date="2018-02" db="EMBL/GenBank/DDBJ databases">
        <title>Comparative genomes isolates from brazilian mangrove.</title>
        <authorList>
            <person name="Araujo J.E."/>
            <person name="Taketani R.G."/>
            <person name="Silva M.C.P."/>
            <person name="Loureco M.V."/>
            <person name="Andreote F.D."/>
        </authorList>
    </citation>
    <scope>NUCLEOTIDE SEQUENCE [LARGE SCALE GENOMIC DNA]</scope>
    <source>
        <strain evidence="7 8">HEX-2 MGV</strain>
    </source>
</reference>
<evidence type="ECO:0000256" key="1">
    <source>
        <dbReference type="ARBA" id="ARBA00004141"/>
    </source>
</evidence>
<feature type="transmembrane region" description="Helical" evidence="6">
    <location>
        <begin position="144"/>
        <end position="167"/>
    </location>
</feature>
<sequence length="168" mass="19037">MDSATNQPEVTPFWQSALGLVGWIILCFTAAGVGSSFTLPQIETWYAELNKPSFNPPNWIFGPVWSTLYLMMAVAVWLIWKNAGWVNAPHSLGMWCFQLLLNTTWSVIFFGLENPKLAAVEITVLWISILIVVVMFWRHDRQASLLMVPYLLWVSFAAVLNFSIVALN</sequence>
<gene>
    <name evidence="7" type="ORF">C5Y96_15135</name>
</gene>
<evidence type="ECO:0000313" key="7">
    <source>
        <dbReference type="EMBL" id="PQO30045.1"/>
    </source>
</evidence>
<keyword evidence="3 6" id="KW-0812">Transmembrane</keyword>
<dbReference type="PIRSF" id="PIRSF005859">
    <property type="entry name" value="PBR"/>
    <property type="match status" value="1"/>
</dbReference>
<evidence type="ECO:0000256" key="2">
    <source>
        <dbReference type="ARBA" id="ARBA00007524"/>
    </source>
</evidence>
<dbReference type="Gene3D" id="1.20.1260.100">
    <property type="entry name" value="TspO/MBR protein"/>
    <property type="match status" value="1"/>
</dbReference>
<protein>
    <submittedName>
        <fullName evidence="7">TspO protein</fullName>
    </submittedName>
</protein>
<comment type="similarity">
    <text evidence="2">Belongs to the TspO/BZRP family.</text>
</comment>
<evidence type="ECO:0000256" key="5">
    <source>
        <dbReference type="ARBA" id="ARBA00023136"/>
    </source>
</evidence>
<dbReference type="CDD" id="cd15904">
    <property type="entry name" value="TSPO_MBR"/>
    <property type="match status" value="1"/>
</dbReference>
<dbReference type="GO" id="GO:0016020">
    <property type="term" value="C:membrane"/>
    <property type="evidence" value="ECO:0007669"/>
    <property type="project" value="UniProtKB-SubCell"/>
</dbReference>
<proteinExistence type="inferred from homology"/>
<dbReference type="OrthoDB" id="9795496at2"/>
<dbReference type="PANTHER" id="PTHR10057:SF0">
    <property type="entry name" value="TRANSLOCATOR PROTEIN"/>
    <property type="match status" value="1"/>
</dbReference>
<dbReference type="FunFam" id="1.20.1260.100:FF:000001">
    <property type="entry name" value="translocator protein 2"/>
    <property type="match status" value="1"/>
</dbReference>
<dbReference type="RefSeq" id="WP_105354938.1">
    <property type="nucleotide sequence ID" value="NZ_PUIA01000040.1"/>
</dbReference>
<dbReference type="InterPro" id="IPR038330">
    <property type="entry name" value="TspO/MBR-related_sf"/>
</dbReference>
<dbReference type="Pfam" id="PF03073">
    <property type="entry name" value="TspO_MBR"/>
    <property type="match status" value="1"/>
</dbReference>
<feature type="transmembrane region" description="Helical" evidence="6">
    <location>
        <begin position="59"/>
        <end position="80"/>
    </location>
</feature>
<comment type="caution">
    <text evidence="7">The sequence shown here is derived from an EMBL/GenBank/DDBJ whole genome shotgun (WGS) entry which is preliminary data.</text>
</comment>
<feature type="transmembrane region" description="Helical" evidence="6">
    <location>
        <begin position="118"/>
        <end position="137"/>
    </location>
</feature>
<keyword evidence="4 6" id="KW-1133">Transmembrane helix</keyword>
<dbReference type="AlphaFoldDB" id="A0A2S8FD14"/>
<dbReference type="InterPro" id="IPR004307">
    <property type="entry name" value="TspO_MBR"/>
</dbReference>
<feature type="transmembrane region" description="Helical" evidence="6">
    <location>
        <begin position="20"/>
        <end position="39"/>
    </location>
</feature>
<evidence type="ECO:0000256" key="3">
    <source>
        <dbReference type="ARBA" id="ARBA00022692"/>
    </source>
</evidence>
<dbReference type="PANTHER" id="PTHR10057">
    <property type="entry name" value="PERIPHERAL-TYPE BENZODIAZEPINE RECEPTOR"/>
    <property type="match status" value="1"/>
</dbReference>
<evidence type="ECO:0000256" key="4">
    <source>
        <dbReference type="ARBA" id="ARBA00022989"/>
    </source>
</evidence>
<comment type="subcellular location">
    <subcellularLocation>
        <location evidence="1">Membrane</location>
        <topology evidence="1">Multi-pass membrane protein</topology>
    </subcellularLocation>
</comment>
<evidence type="ECO:0000313" key="8">
    <source>
        <dbReference type="Proteomes" id="UP000240009"/>
    </source>
</evidence>
<dbReference type="GO" id="GO:0033013">
    <property type="term" value="P:tetrapyrrole metabolic process"/>
    <property type="evidence" value="ECO:0007669"/>
    <property type="project" value="UniProtKB-ARBA"/>
</dbReference>
<evidence type="ECO:0000256" key="6">
    <source>
        <dbReference type="SAM" id="Phobius"/>
    </source>
</evidence>